<evidence type="ECO:0000256" key="4">
    <source>
        <dbReference type="SAM" id="SignalP"/>
    </source>
</evidence>
<dbReference type="EMBL" id="KK118425">
    <property type="protein sequence ID" value="KFM72943.1"/>
    <property type="molecule type" value="Genomic_DNA"/>
</dbReference>
<feature type="signal peptide" evidence="4">
    <location>
        <begin position="1"/>
        <end position="19"/>
    </location>
</feature>
<evidence type="ECO:0000256" key="3">
    <source>
        <dbReference type="ARBA" id="ARBA00023157"/>
    </source>
</evidence>
<evidence type="ECO:0000313" key="7">
    <source>
        <dbReference type="Proteomes" id="UP000054359"/>
    </source>
</evidence>
<gene>
    <name evidence="6" type="ORF">X975_17424</name>
</gene>
<name>A0A087U6F4_STEMI</name>
<evidence type="ECO:0000256" key="1">
    <source>
        <dbReference type="ARBA" id="ARBA00004613"/>
    </source>
</evidence>
<dbReference type="AlphaFoldDB" id="A0A087U6F4"/>
<keyword evidence="4" id="KW-0732">Signal</keyword>
<proteinExistence type="predicted"/>
<evidence type="ECO:0000259" key="5">
    <source>
        <dbReference type="Pfam" id="PF06607"/>
    </source>
</evidence>
<feature type="non-terminal residue" evidence="6">
    <location>
        <position position="122"/>
    </location>
</feature>
<dbReference type="Gene3D" id="2.10.80.10">
    <property type="entry name" value="Lipase, subunit A"/>
    <property type="match status" value="1"/>
</dbReference>
<reference evidence="6 7" key="1">
    <citation type="submission" date="2013-11" db="EMBL/GenBank/DDBJ databases">
        <title>Genome sequencing of Stegodyphus mimosarum.</title>
        <authorList>
            <person name="Bechsgaard J."/>
        </authorList>
    </citation>
    <scope>NUCLEOTIDE SEQUENCE [LARGE SCALE GENOMIC DNA]</scope>
</reference>
<dbReference type="InterPro" id="IPR023569">
    <property type="entry name" value="Prokineticin_domain"/>
</dbReference>
<dbReference type="OrthoDB" id="6433831at2759"/>
<dbReference type="Proteomes" id="UP000054359">
    <property type="component" value="Unassembled WGS sequence"/>
</dbReference>
<feature type="domain" description="Prokineticin" evidence="5">
    <location>
        <begin position="17"/>
        <end position="86"/>
    </location>
</feature>
<dbReference type="SUPFAM" id="SSF57190">
    <property type="entry name" value="Colipase-like"/>
    <property type="match status" value="1"/>
</dbReference>
<organism evidence="6 7">
    <name type="scientific">Stegodyphus mimosarum</name>
    <name type="common">African social velvet spider</name>
    <dbReference type="NCBI Taxonomy" id="407821"/>
    <lineage>
        <taxon>Eukaryota</taxon>
        <taxon>Metazoa</taxon>
        <taxon>Ecdysozoa</taxon>
        <taxon>Arthropoda</taxon>
        <taxon>Chelicerata</taxon>
        <taxon>Arachnida</taxon>
        <taxon>Araneae</taxon>
        <taxon>Araneomorphae</taxon>
        <taxon>Entelegynae</taxon>
        <taxon>Eresoidea</taxon>
        <taxon>Eresidae</taxon>
        <taxon>Stegodyphus</taxon>
    </lineage>
</organism>
<keyword evidence="2" id="KW-0964">Secreted</keyword>
<dbReference type="Pfam" id="PF06607">
    <property type="entry name" value="Prokineticin"/>
    <property type="match status" value="1"/>
</dbReference>
<keyword evidence="3" id="KW-1015">Disulfide bond</keyword>
<dbReference type="GO" id="GO:0005576">
    <property type="term" value="C:extracellular region"/>
    <property type="evidence" value="ECO:0007669"/>
    <property type="project" value="UniProtKB-SubCell"/>
</dbReference>
<evidence type="ECO:0000256" key="2">
    <source>
        <dbReference type="ARBA" id="ARBA00022525"/>
    </source>
</evidence>
<accession>A0A087U6F4</accession>
<comment type="subcellular location">
    <subcellularLocation>
        <location evidence="1">Secreted</location>
    </subcellularLocation>
</comment>
<evidence type="ECO:0000313" key="6">
    <source>
        <dbReference type="EMBL" id="KFM72943.1"/>
    </source>
</evidence>
<dbReference type="OMA" id="GLECMSE"/>
<feature type="chain" id="PRO_5001830314" description="Prokineticin domain-containing protein" evidence="4">
    <location>
        <begin position="20"/>
        <end position="122"/>
    </location>
</feature>
<protein>
    <recommendedName>
        <fullName evidence="5">Prokineticin domain-containing protein</fullName>
    </recommendedName>
</protein>
<sequence length="122" mass="13258">MKLIIPIACFAACLALTCGKRCETEDDCDDGQCCVALTTSQMMRKGLCLKLSRAGRKCNEPGAKVDYYGGKYLRYCPCQDGLTCEAKRKRIRTIGAAAPVMICKKPAATTVPPTKTEEPEVT</sequence>
<keyword evidence="7" id="KW-1185">Reference proteome</keyword>